<accession>A0A059IY86</accession>
<dbReference type="OrthoDB" id="160374at2759"/>
<gene>
    <name evidence="3" type="ORF">H109_07556</name>
</gene>
<dbReference type="Proteomes" id="UP000024533">
    <property type="component" value="Unassembled WGS sequence"/>
</dbReference>
<comment type="caution">
    <text evidence="3">The sequence shown here is derived from an EMBL/GenBank/DDBJ whole genome shotgun (WGS) entry which is preliminary data.</text>
</comment>
<dbReference type="Pfam" id="PF10441">
    <property type="entry name" value="Urb2"/>
    <property type="match status" value="1"/>
</dbReference>
<keyword evidence="4" id="KW-1185">Reference proteome</keyword>
<sequence>MGPEPELPAYQALLALEKGTTGSPIEQLTEAAKITGVDFEDYNLDLLAGDGKLPSITPAYSAPKEEWVLRWLLKKLKGPTDISNAYRNNSRSWILLRILFMRIPIRSLAFTLSENDFLGLLRDSLVGLDFSSGHASPYDQVEYNSKAGSPLKRKPDSDSSKQIRKRTRTDGPIAKTKLEEESSHYDTFLAIIESVNTIIKLTEQIPQSKDVLKAQLKLVLRGGSETSAIIIGKACSYAQSTINHMKDVAATSFPRRLHTSLVSVLEIWTLRSDHHENGSTASSNEIFVSHALVGVLGLIRIARQFSNNLELVNGLERLVALHVVLGIREVFFSSAAADTKNESGSRSSQRLSHEFDTKLSPVLAGAEAIILPTLFDISIRSMPRNNFRRQVHETPWLESFLILLLSQAGYPLEEDRKMRDVTLLQEFLDVAIRRKLKLSLVTLVQIASKFSGLSGTQDGIEWSLIARILRLDVDVFLLNSGVEQSVALLNSLLAGITAFPLQNDLASEDLHDLIKHEIIIPLARGFFNARDGPAFIKLWAEQIAESESSRHFMKKQDSNSIWESDDVVKTCGQCLASSDTQLDAQVGDLLKKIHLIKLSADSLSGAYSSLVVLDSLLMSPIKSGLDAISIGRYEQILEELSDIFSSDLTEVCWKWRIWRCLQNSVSRYPAYSESIRFDVKDSLVPPALRKIELFAQNPKAFSAQDCLETFWSFNFVLSLGSRASGTDFNDYVNKSTHNTLSSFKDLIKSSFAGWNGQVGALSTPVAIVIACITTLLGNTQNLASLTSDTRQLLFTNILVSLENEPTSAANIKLSQIWKDFLCFQSGMELTAIVDDLVTVAYGRLANQRNPSRVLVSSLLYIPSRLVSRSQRGLIIDTLQSFLLSGEVGLEMKVDILLLATRLVEVARSSAQIFDNPDKIWEISRSIIIDGGCDNQLLFDTFTKLYEAITVRFEAAPQDSVTKFLNTVYSRTTERLPTRSYKTMEYPLFILCLSHLHKRERQLGEKRFQTICTLRRKVFDDLISDLHTLTKSMKKTYEGTDTASLIGVLCLLDNFQDLRRESKDSRKKIRKLEEFMSKHNLPMSVRKQSKLLSLASKAPSADFESRLHDCMALFPIEQLHGRDQRSLVHKIQSYISEMEEDTVVKMIHNICEADLSGEENSYRLLLLGVSVIRMSPVQDRDSTASNELSTAFTKVSAALAHNGSIESFCLAAETLDIILRTQSRSVTQWNIDNLLANICLIVSPSGPPIDAKFAGTIHTRLCKLLGTLFTLYRQKLSGRFHLVLPVMQALLRCLFTYNLKSTNSTGAVLACPPWVEDSHSIEPRHGTQFSRLLSSLCDPTVSSVQRPGGVGHSKQALNDNTKKVKSLAGQYLQYLVMEYTSCQLKGHILPEMKAALMPGMYVILDVMSQSTMRAMNAGMDSSSRAVFKTLYDDYIRFGKWDHN</sequence>
<evidence type="ECO:0000256" key="1">
    <source>
        <dbReference type="SAM" id="MobiDB-lite"/>
    </source>
</evidence>
<feature type="region of interest" description="Disordered" evidence="1">
    <location>
        <begin position="141"/>
        <end position="174"/>
    </location>
</feature>
<proteinExistence type="predicted"/>
<dbReference type="InterPro" id="IPR052609">
    <property type="entry name" value="Ribosome_Biogenesis_Reg"/>
</dbReference>
<dbReference type="OMA" id="RRQTHEA"/>
<dbReference type="PANTHER" id="PTHR15682">
    <property type="entry name" value="UNHEALTHY RIBOSOME BIOGENESIS PROTEIN 2 HOMOLOG"/>
    <property type="match status" value="1"/>
</dbReference>
<dbReference type="InterPro" id="IPR018849">
    <property type="entry name" value="Urb2/Npa2_C"/>
</dbReference>
<dbReference type="GO" id="GO:0042254">
    <property type="term" value="P:ribosome biogenesis"/>
    <property type="evidence" value="ECO:0007669"/>
    <property type="project" value="TreeGrafter"/>
</dbReference>
<organism evidence="3 4">
    <name type="scientific">Trichophyton interdigitale (strain MR816)</name>
    <dbReference type="NCBI Taxonomy" id="1215338"/>
    <lineage>
        <taxon>Eukaryota</taxon>
        <taxon>Fungi</taxon>
        <taxon>Dikarya</taxon>
        <taxon>Ascomycota</taxon>
        <taxon>Pezizomycotina</taxon>
        <taxon>Eurotiomycetes</taxon>
        <taxon>Eurotiomycetidae</taxon>
        <taxon>Onygenales</taxon>
        <taxon>Arthrodermataceae</taxon>
        <taxon>Trichophyton</taxon>
    </lineage>
</organism>
<dbReference type="EMBL" id="AOKY01000774">
    <property type="protein sequence ID" value="KDB20484.1"/>
    <property type="molecule type" value="Genomic_DNA"/>
</dbReference>
<feature type="domain" description="Nucleolar 27S pre-rRNA processing Urb2/Npa2 C-terminal" evidence="2">
    <location>
        <begin position="1209"/>
        <end position="1441"/>
    </location>
</feature>
<dbReference type="GO" id="GO:0005730">
    <property type="term" value="C:nucleolus"/>
    <property type="evidence" value="ECO:0007669"/>
    <property type="project" value="TreeGrafter"/>
</dbReference>
<dbReference type="STRING" id="1215338.A0A059IY86"/>
<name>A0A059IY86_TRIIM</name>
<dbReference type="PANTHER" id="PTHR15682:SF2">
    <property type="entry name" value="UNHEALTHY RIBOSOME BIOGENESIS PROTEIN 2 HOMOLOG"/>
    <property type="match status" value="1"/>
</dbReference>
<evidence type="ECO:0000259" key="2">
    <source>
        <dbReference type="Pfam" id="PF10441"/>
    </source>
</evidence>
<evidence type="ECO:0000313" key="3">
    <source>
        <dbReference type="EMBL" id="KDB20484.1"/>
    </source>
</evidence>
<reference evidence="3 4" key="1">
    <citation type="submission" date="2014-02" db="EMBL/GenBank/DDBJ databases">
        <title>The Genome Sequence of Trichophyton interdigitale MR816.</title>
        <authorList>
            <consortium name="The Broad Institute Genomics Platform"/>
            <person name="Cuomo C.A."/>
            <person name="White T.C."/>
            <person name="Graser Y."/>
            <person name="Martinez-Rossi N."/>
            <person name="Heitman J."/>
            <person name="Young S.K."/>
            <person name="Zeng Q."/>
            <person name="Gargeya S."/>
            <person name="Abouelleil A."/>
            <person name="Alvarado L."/>
            <person name="Chapman S.B."/>
            <person name="Gainer-Dewar J."/>
            <person name="Goldberg J."/>
            <person name="Griggs A."/>
            <person name="Gujja S."/>
            <person name="Hansen M."/>
            <person name="Howarth C."/>
            <person name="Imamovic A."/>
            <person name="Larimer J."/>
            <person name="Martinez D."/>
            <person name="Murphy C."/>
            <person name="Pearson M.D."/>
            <person name="Persinoti G."/>
            <person name="Poon T."/>
            <person name="Priest M."/>
            <person name="Roberts A.D."/>
            <person name="Saif S."/>
            <person name="Shea T.D."/>
            <person name="Sykes S.N."/>
            <person name="Wortman J."/>
            <person name="Nusbaum C."/>
            <person name="Birren B."/>
        </authorList>
    </citation>
    <scope>NUCLEOTIDE SEQUENCE [LARGE SCALE GENOMIC DNA]</scope>
    <source>
        <strain evidence="3 4">MR816</strain>
    </source>
</reference>
<protein>
    <recommendedName>
        <fullName evidence="2">Nucleolar 27S pre-rRNA processing Urb2/Npa2 C-terminal domain-containing protein</fullName>
    </recommendedName>
</protein>
<evidence type="ECO:0000313" key="4">
    <source>
        <dbReference type="Proteomes" id="UP000024533"/>
    </source>
</evidence>
<dbReference type="HOGENOM" id="CLU_005258_0_0_1"/>